<evidence type="ECO:0000313" key="13">
    <source>
        <dbReference type="Proteomes" id="UP000230731"/>
    </source>
</evidence>
<feature type="transmembrane region" description="Helical" evidence="10">
    <location>
        <begin position="85"/>
        <end position="105"/>
    </location>
</feature>
<keyword evidence="3 10" id="KW-0812">Transmembrane</keyword>
<evidence type="ECO:0000256" key="2">
    <source>
        <dbReference type="ARBA" id="ARBA00006214"/>
    </source>
</evidence>
<dbReference type="GO" id="GO:0048038">
    <property type="term" value="F:quinone binding"/>
    <property type="evidence" value="ECO:0007669"/>
    <property type="project" value="UniProtKB-KW"/>
</dbReference>
<feature type="transmembrane region" description="Helical" evidence="10">
    <location>
        <begin position="185"/>
        <end position="209"/>
    </location>
</feature>
<dbReference type="InterPro" id="IPR012932">
    <property type="entry name" value="VKOR"/>
</dbReference>
<reference evidence="13" key="1">
    <citation type="submission" date="2017-09" db="EMBL/GenBank/DDBJ databases">
        <title>Depth-based differentiation of microbial function through sediment-hosted aquifers and enrichment of novel symbionts in the deep terrestrial subsurface.</title>
        <authorList>
            <person name="Probst A.J."/>
            <person name="Ladd B."/>
            <person name="Jarett J.K."/>
            <person name="Geller-Mcgrath D.E."/>
            <person name="Sieber C.M.K."/>
            <person name="Emerson J.B."/>
            <person name="Anantharaman K."/>
            <person name="Thomas B.C."/>
            <person name="Malmstrom R."/>
            <person name="Stieglmeier M."/>
            <person name="Klingl A."/>
            <person name="Woyke T."/>
            <person name="Ryan C.M."/>
            <person name="Banfield J.F."/>
        </authorList>
    </citation>
    <scope>NUCLEOTIDE SEQUENCE [LARGE SCALE GENOMIC DNA]</scope>
</reference>
<feature type="transmembrane region" description="Helical" evidence="10">
    <location>
        <begin position="300"/>
        <end position="318"/>
    </location>
</feature>
<keyword evidence="6" id="KW-0560">Oxidoreductase</keyword>
<evidence type="ECO:0000256" key="4">
    <source>
        <dbReference type="ARBA" id="ARBA00022719"/>
    </source>
</evidence>
<feature type="transmembrane region" description="Helical" evidence="10">
    <location>
        <begin position="112"/>
        <end position="132"/>
    </location>
</feature>
<feature type="transmembrane region" description="Helical" evidence="10">
    <location>
        <begin position="268"/>
        <end position="288"/>
    </location>
</feature>
<proteinExistence type="inferred from homology"/>
<protein>
    <recommendedName>
        <fullName evidence="11">Vitamin K epoxide reductase domain-containing protein</fullName>
    </recommendedName>
</protein>
<evidence type="ECO:0000256" key="5">
    <source>
        <dbReference type="ARBA" id="ARBA00022989"/>
    </source>
</evidence>
<dbReference type="GO" id="GO:0016020">
    <property type="term" value="C:membrane"/>
    <property type="evidence" value="ECO:0007669"/>
    <property type="project" value="UniProtKB-SubCell"/>
</dbReference>
<keyword evidence="9" id="KW-0676">Redox-active center</keyword>
<dbReference type="CDD" id="cd12916">
    <property type="entry name" value="VKOR_1"/>
    <property type="match status" value="1"/>
</dbReference>
<evidence type="ECO:0000256" key="6">
    <source>
        <dbReference type="ARBA" id="ARBA00023002"/>
    </source>
</evidence>
<dbReference type="SMART" id="SM00756">
    <property type="entry name" value="VKc"/>
    <property type="match status" value="1"/>
</dbReference>
<evidence type="ECO:0000256" key="3">
    <source>
        <dbReference type="ARBA" id="ARBA00022692"/>
    </source>
</evidence>
<gene>
    <name evidence="12" type="ORF">COT71_04550</name>
</gene>
<sequence length="323" mass="34425">MLAHLLIISLGIVGFIESTYIYRNKRKQKVLVCPLHADCETVVHSEFSRFFGIPVELLGAAYYGTVATAFAAAVLAGILPTGPAFLLTAGAFLFSVYLTFIQAFTLRQWCSWCLGSAGLSTGIFVLALWLLSWEGLLVLLSRYELLLETSQLLGLAIGLGGATVSFLLLFRFLRDLVISSFEAEVLRIISQAVWLALAVLTICGVGLYLPAAAALAASAHFLLSLFVLTGLVVSSAFLTLSVVPRLISLATRQARYPGSRNATRLRRSALALGAVSLISWYSLFFLVTLPVLPLSVPGGAAAYLAAAAAAAAFSRVAGQRTST</sequence>
<keyword evidence="5 10" id="KW-1133">Transmembrane helix</keyword>
<keyword evidence="8" id="KW-1015">Disulfide bond</keyword>
<name>A0A2M6WY38_9BACT</name>
<evidence type="ECO:0000256" key="1">
    <source>
        <dbReference type="ARBA" id="ARBA00004141"/>
    </source>
</evidence>
<evidence type="ECO:0000256" key="7">
    <source>
        <dbReference type="ARBA" id="ARBA00023136"/>
    </source>
</evidence>
<evidence type="ECO:0000256" key="8">
    <source>
        <dbReference type="ARBA" id="ARBA00023157"/>
    </source>
</evidence>
<dbReference type="Gene3D" id="1.20.1440.130">
    <property type="entry name" value="VKOR domain"/>
    <property type="match status" value="1"/>
</dbReference>
<evidence type="ECO:0000313" key="12">
    <source>
        <dbReference type="EMBL" id="PIT97724.1"/>
    </source>
</evidence>
<comment type="similarity">
    <text evidence="2">Belongs to the VKOR family.</text>
</comment>
<dbReference type="AlphaFoldDB" id="A0A2M6WY38"/>
<feature type="transmembrane region" description="Helical" evidence="10">
    <location>
        <begin position="6"/>
        <end position="22"/>
    </location>
</feature>
<evidence type="ECO:0000259" key="11">
    <source>
        <dbReference type="SMART" id="SM00756"/>
    </source>
</evidence>
<feature type="transmembrane region" description="Helical" evidence="10">
    <location>
        <begin position="152"/>
        <end position="173"/>
    </location>
</feature>
<keyword evidence="7 10" id="KW-0472">Membrane</keyword>
<evidence type="ECO:0000256" key="9">
    <source>
        <dbReference type="ARBA" id="ARBA00023284"/>
    </source>
</evidence>
<comment type="subcellular location">
    <subcellularLocation>
        <location evidence="1">Membrane</location>
        <topology evidence="1">Multi-pass membrane protein</topology>
    </subcellularLocation>
</comment>
<dbReference type="InterPro" id="IPR044698">
    <property type="entry name" value="VKOR/LTO1"/>
</dbReference>
<keyword evidence="4" id="KW-0874">Quinone</keyword>
<dbReference type="GO" id="GO:0016491">
    <property type="term" value="F:oxidoreductase activity"/>
    <property type="evidence" value="ECO:0007669"/>
    <property type="project" value="UniProtKB-KW"/>
</dbReference>
<dbReference type="Pfam" id="PF07884">
    <property type="entry name" value="VKOR"/>
    <property type="match status" value="1"/>
</dbReference>
<comment type="caution">
    <text evidence="12">The sequence shown here is derived from an EMBL/GenBank/DDBJ whole genome shotgun (WGS) entry which is preliminary data.</text>
</comment>
<feature type="domain" description="Vitamin K epoxide reductase" evidence="11">
    <location>
        <begin position="2"/>
        <end position="131"/>
    </location>
</feature>
<feature type="transmembrane region" description="Helical" evidence="10">
    <location>
        <begin position="57"/>
        <end position="79"/>
    </location>
</feature>
<evidence type="ECO:0000256" key="10">
    <source>
        <dbReference type="SAM" id="Phobius"/>
    </source>
</evidence>
<feature type="transmembrane region" description="Helical" evidence="10">
    <location>
        <begin position="221"/>
        <end position="247"/>
    </location>
</feature>
<accession>A0A2M6WY38</accession>
<dbReference type="InterPro" id="IPR038354">
    <property type="entry name" value="VKOR_sf"/>
</dbReference>
<dbReference type="PANTHER" id="PTHR34573:SF1">
    <property type="entry name" value="VITAMIN K EPOXIDE REDUCTASE DOMAIN-CONTAINING PROTEIN"/>
    <property type="match status" value="1"/>
</dbReference>
<dbReference type="PANTHER" id="PTHR34573">
    <property type="entry name" value="VKC DOMAIN-CONTAINING PROTEIN"/>
    <property type="match status" value="1"/>
</dbReference>
<dbReference type="Proteomes" id="UP000230731">
    <property type="component" value="Unassembled WGS sequence"/>
</dbReference>
<dbReference type="EMBL" id="PEZP01000049">
    <property type="protein sequence ID" value="PIT97724.1"/>
    <property type="molecule type" value="Genomic_DNA"/>
</dbReference>
<organism evidence="12 13">
    <name type="scientific">Candidatus Andersenbacteria bacterium CG10_big_fil_rev_8_21_14_0_10_54_11</name>
    <dbReference type="NCBI Taxonomy" id="1974485"/>
    <lineage>
        <taxon>Bacteria</taxon>
        <taxon>Candidatus Anderseniibacteriota</taxon>
    </lineage>
</organism>